<dbReference type="Proteomes" id="UP001156882">
    <property type="component" value="Unassembled WGS sequence"/>
</dbReference>
<protein>
    <recommendedName>
        <fullName evidence="1">Type II CBASS E2 protein domain-containing protein</fullName>
    </recommendedName>
</protein>
<dbReference type="EMBL" id="BSPC01000005">
    <property type="protein sequence ID" value="GLS17287.1"/>
    <property type="molecule type" value="Genomic_DNA"/>
</dbReference>
<evidence type="ECO:0000259" key="1">
    <source>
        <dbReference type="Pfam" id="PF26395"/>
    </source>
</evidence>
<dbReference type="Pfam" id="PF26395">
    <property type="entry name" value="E2-CBASS"/>
    <property type="match status" value="1"/>
</dbReference>
<dbReference type="RefSeq" id="WP_284310113.1">
    <property type="nucleotide sequence ID" value="NZ_BSPC01000005.1"/>
</dbReference>
<evidence type="ECO:0000313" key="2">
    <source>
        <dbReference type="EMBL" id="GLS17287.1"/>
    </source>
</evidence>
<organism evidence="2 3">
    <name type="scientific">Labrys miyagiensis</name>
    <dbReference type="NCBI Taxonomy" id="346912"/>
    <lineage>
        <taxon>Bacteria</taxon>
        <taxon>Pseudomonadati</taxon>
        <taxon>Pseudomonadota</taxon>
        <taxon>Alphaproteobacteria</taxon>
        <taxon>Hyphomicrobiales</taxon>
        <taxon>Xanthobacteraceae</taxon>
        <taxon>Labrys</taxon>
    </lineage>
</organism>
<feature type="domain" description="Type II CBASS E2 protein" evidence="1">
    <location>
        <begin position="28"/>
        <end position="83"/>
    </location>
</feature>
<sequence>MRPGRRPDLTPAQQFIFLRANPVCVGIGRLCATGLVWEYHVRPTPLSREYLVRVTFGRSEVPEVFVIKPDLLKLADGRPLPHV</sequence>
<dbReference type="InterPro" id="IPR058588">
    <property type="entry name" value="E2-CBASS"/>
</dbReference>
<proteinExistence type="predicted"/>
<comment type="caution">
    <text evidence="2">The sequence shown here is derived from an EMBL/GenBank/DDBJ whole genome shotgun (WGS) entry which is preliminary data.</text>
</comment>
<evidence type="ECO:0000313" key="3">
    <source>
        <dbReference type="Proteomes" id="UP001156882"/>
    </source>
</evidence>
<gene>
    <name evidence="2" type="ORF">GCM10007874_03020</name>
</gene>
<reference evidence="3" key="1">
    <citation type="journal article" date="2019" name="Int. J. Syst. Evol. Microbiol.">
        <title>The Global Catalogue of Microorganisms (GCM) 10K type strain sequencing project: providing services to taxonomists for standard genome sequencing and annotation.</title>
        <authorList>
            <consortium name="The Broad Institute Genomics Platform"/>
            <consortium name="The Broad Institute Genome Sequencing Center for Infectious Disease"/>
            <person name="Wu L."/>
            <person name="Ma J."/>
        </authorList>
    </citation>
    <scope>NUCLEOTIDE SEQUENCE [LARGE SCALE GENOMIC DNA]</scope>
    <source>
        <strain evidence="3">NBRC 101365</strain>
    </source>
</reference>
<accession>A0ABQ6CCA1</accession>
<keyword evidence="3" id="KW-1185">Reference proteome</keyword>
<name>A0ABQ6CCA1_9HYPH</name>